<dbReference type="AlphaFoldDB" id="A0A8J4BYP1"/>
<proteinExistence type="predicted"/>
<evidence type="ECO:0000259" key="1">
    <source>
        <dbReference type="PROSITE" id="PS50042"/>
    </source>
</evidence>
<dbReference type="EMBL" id="BNCO01000108">
    <property type="protein sequence ID" value="GIL68030.1"/>
    <property type="molecule type" value="Genomic_DNA"/>
</dbReference>
<sequence length="152" mass="16599">YFGEYGCLTGCPRTATVVAVQICEVYCLKRSDLKAAMSKWPGLDAAWKRCEEYGTRERDRLRLRLQADHTQSSLALMAVEDPYDNRLHDSAAKAVINSQKRYQDFLRHFGGAAGIIAAAPGRTTAAAESVAAAAWRDGVRSEPVSVIAPSAH</sequence>
<dbReference type="InterPro" id="IPR018490">
    <property type="entry name" value="cNMP-bd_dom_sf"/>
</dbReference>
<keyword evidence="3" id="KW-1185">Reference proteome</keyword>
<dbReference type="Proteomes" id="UP000747399">
    <property type="component" value="Unassembled WGS sequence"/>
</dbReference>
<evidence type="ECO:0000313" key="2">
    <source>
        <dbReference type="EMBL" id="GIL68030.1"/>
    </source>
</evidence>
<name>A0A8J4BYP1_9CHLO</name>
<feature type="domain" description="Cyclic nucleotide-binding" evidence="1">
    <location>
        <begin position="1"/>
        <end position="37"/>
    </location>
</feature>
<gene>
    <name evidence="2" type="ORF">Vafri_21313</name>
</gene>
<dbReference type="Gene3D" id="2.60.120.10">
    <property type="entry name" value="Jelly Rolls"/>
    <property type="match status" value="1"/>
</dbReference>
<dbReference type="InterPro" id="IPR014710">
    <property type="entry name" value="RmlC-like_jellyroll"/>
</dbReference>
<protein>
    <recommendedName>
        <fullName evidence="1">Cyclic nucleotide-binding domain-containing protein</fullName>
    </recommendedName>
</protein>
<evidence type="ECO:0000313" key="3">
    <source>
        <dbReference type="Proteomes" id="UP000747399"/>
    </source>
</evidence>
<accession>A0A8J4BYP1</accession>
<dbReference type="CDD" id="cd00038">
    <property type="entry name" value="CAP_ED"/>
    <property type="match status" value="1"/>
</dbReference>
<comment type="caution">
    <text evidence="2">The sequence shown here is derived from an EMBL/GenBank/DDBJ whole genome shotgun (WGS) entry which is preliminary data.</text>
</comment>
<reference evidence="2" key="1">
    <citation type="journal article" date="2021" name="Proc. Natl. Acad. Sci. U.S.A.">
        <title>Three genomes in the algal genus Volvox reveal the fate of a haploid sex-determining region after a transition to homothallism.</title>
        <authorList>
            <person name="Yamamoto K."/>
            <person name="Hamaji T."/>
            <person name="Kawai-Toyooka H."/>
            <person name="Matsuzaki R."/>
            <person name="Takahashi F."/>
            <person name="Nishimura Y."/>
            <person name="Kawachi M."/>
            <person name="Noguchi H."/>
            <person name="Minakuchi Y."/>
            <person name="Umen J.G."/>
            <person name="Toyoda A."/>
            <person name="Nozaki H."/>
        </authorList>
    </citation>
    <scope>NUCLEOTIDE SEQUENCE</scope>
    <source>
        <strain evidence="2">NIES-3780</strain>
    </source>
</reference>
<dbReference type="PROSITE" id="PS50042">
    <property type="entry name" value="CNMP_BINDING_3"/>
    <property type="match status" value="1"/>
</dbReference>
<feature type="non-terminal residue" evidence="2">
    <location>
        <position position="152"/>
    </location>
</feature>
<dbReference type="InterPro" id="IPR000595">
    <property type="entry name" value="cNMP-bd_dom"/>
</dbReference>
<dbReference type="SUPFAM" id="SSF51206">
    <property type="entry name" value="cAMP-binding domain-like"/>
    <property type="match status" value="1"/>
</dbReference>
<organism evidence="2 3">
    <name type="scientific">Volvox africanus</name>
    <dbReference type="NCBI Taxonomy" id="51714"/>
    <lineage>
        <taxon>Eukaryota</taxon>
        <taxon>Viridiplantae</taxon>
        <taxon>Chlorophyta</taxon>
        <taxon>core chlorophytes</taxon>
        <taxon>Chlorophyceae</taxon>
        <taxon>CS clade</taxon>
        <taxon>Chlamydomonadales</taxon>
        <taxon>Volvocaceae</taxon>
        <taxon>Volvox</taxon>
    </lineage>
</organism>